<dbReference type="Proteomes" id="UP000386466">
    <property type="component" value="Unassembled WGS sequence"/>
</dbReference>
<evidence type="ECO:0000313" key="2">
    <source>
        <dbReference type="EMBL" id="VFV26654.1"/>
    </source>
</evidence>
<sequence length="50" mass="5331">MTLSVPPLHVTPTSLSFPPPASLSSNTLTCSLFHSPYSKHNGLLVAQTRP</sequence>
<keyword evidence="3" id="KW-1185">Reference proteome</keyword>
<name>A0A485N340_LYNPA</name>
<organism evidence="2 3">
    <name type="scientific">Lynx pardinus</name>
    <name type="common">Iberian lynx</name>
    <name type="synonym">Felis pardina</name>
    <dbReference type="NCBI Taxonomy" id="191816"/>
    <lineage>
        <taxon>Eukaryota</taxon>
        <taxon>Metazoa</taxon>
        <taxon>Chordata</taxon>
        <taxon>Craniata</taxon>
        <taxon>Vertebrata</taxon>
        <taxon>Euteleostomi</taxon>
        <taxon>Mammalia</taxon>
        <taxon>Eutheria</taxon>
        <taxon>Laurasiatheria</taxon>
        <taxon>Carnivora</taxon>
        <taxon>Feliformia</taxon>
        <taxon>Felidae</taxon>
        <taxon>Felinae</taxon>
        <taxon>Lynx</taxon>
    </lineage>
</organism>
<gene>
    <name evidence="2" type="ORF">LYPA_23C005641</name>
</gene>
<evidence type="ECO:0000313" key="3">
    <source>
        <dbReference type="Proteomes" id="UP000386466"/>
    </source>
</evidence>
<dbReference type="AlphaFoldDB" id="A0A485N340"/>
<accession>A0A485N340</accession>
<evidence type="ECO:0000256" key="1">
    <source>
        <dbReference type="SAM" id="MobiDB-lite"/>
    </source>
</evidence>
<dbReference type="EMBL" id="CAAGRJ010009019">
    <property type="protein sequence ID" value="VFV26654.1"/>
    <property type="molecule type" value="Genomic_DNA"/>
</dbReference>
<reference evidence="2 3" key="1">
    <citation type="submission" date="2019-01" db="EMBL/GenBank/DDBJ databases">
        <authorList>
            <person name="Alioto T."/>
            <person name="Alioto T."/>
        </authorList>
    </citation>
    <scope>NUCLEOTIDE SEQUENCE [LARGE SCALE GENOMIC DNA]</scope>
</reference>
<proteinExistence type="predicted"/>
<protein>
    <submittedName>
        <fullName evidence="2">Uncharacterized protein</fullName>
    </submittedName>
</protein>
<feature type="non-terminal residue" evidence="2">
    <location>
        <position position="50"/>
    </location>
</feature>
<feature type="region of interest" description="Disordered" evidence="1">
    <location>
        <begin position="1"/>
        <end position="22"/>
    </location>
</feature>